<accession>A0A2S7SYK8</accession>
<evidence type="ECO:0000313" key="3">
    <source>
        <dbReference type="Proteomes" id="UP000239872"/>
    </source>
</evidence>
<feature type="chain" id="PRO_5015608962" evidence="1">
    <location>
        <begin position="20"/>
        <end position="141"/>
    </location>
</feature>
<gene>
    <name evidence="2" type="ORF">CJD36_007845</name>
</gene>
<dbReference type="EMBL" id="PPSL01000002">
    <property type="protein sequence ID" value="PQJ11697.1"/>
    <property type="molecule type" value="Genomic_DNA"/>
</dbReference>
<reference evidence="2 3" key="1">
    <citation type="submission" date="2018-01" db="EMBL/GenBank/DDBJ databases">
        <title>A novel member of the phylum Bacteroidetes isolated from glacier ice.</title>
        <authorList>
            <person name="Liu Q."/>
            <person name="Xin Y.-H."/>
        </authorList>
    </citation>
    <scope>NUCLEOTIDE SEQUENCE [LARGE SCALE GENOMIC DNA]</scope>
    <source>
        <strain evidence="2 3">RB1R16</strain>
    </source>
</reference>
<dbReference type="SUPFAM" id="SSF54427">
    <property type="entry name" value="NTF2-like"/>
    <property type="match status" value="1"/>
</dbReference>
<dbReference type="RefSeq" id="WP_105038577.1">
    <property type="nucleotide sequence ID" value="NZ_PPSL01000002.1"/>
</dbReference>
<dbReference type="InterPro" id="IPR032710">
    <property type="entry name" value="NTF2-like_dom_sf"/>
</dbReference>
<keyword evidence="1" id="KW-0732">Signal</keyword>
<dbReference type="Gene3D" id="3.10.450.50">
    <property type="match status" value="1"/>
</dbReference>
<evidence type="ECO:0000256" key="1">
    <source>
        <dbReference type="SAM" id="SignalP"/>
    </source>
</evidence>
<sequence length="141" mass="15817">MKRFLFVIMALAISMASYGINKSEQAIRAMLTAQVTEWNKGNIEGYMHGYWENDSLLFIGSKGSRYGYDVTLKKYKEAYPDLAHMGQLTSVITRMEKLSGKCYFVVGTWALKRSAGDVGGSYTLLIKKIKGQWVVVADHSS</sequence>
<protein>
    <submittedName>
        <fullName evidence="2">DUF4440 domain-containing protein</fullName>
    </submittedName>
</protein>
<evidence type="ECO:0000313" key="2">
    <source>
        <dbReference type="EMBL" id="PQJ11697.1"/>
    </source>
</evidence>
<proteinExistence type="predicted"/>
<dbReference type="Proteomes" id="UP000239872">
    <property type="component" value="Unassembled WGS sequence"/>
</dbReference>
<keyword evidence="3" id="KW-1185">Reference proteome</keyword>
<comment type="caution">
    <text evidence="2">The sequence shown here is derived from an EMBL/GenBank/DDBJ whole genome shotgun (WGS) entry which is preliminary data.</text>
</comment>
<feature type="signal peptide" evidence="1">
    <location>
        <begin position="1"/>
        <end position="19"/>
    </location>
</feature>
<organism evidence="2 3">
    <name type="scientific">Flavipsychrobacter stenotrophus</name>
    <dbReference type="NCBI Taxonomy" id="2077091"/>
    <lineage>
        <taxon>Bacteria</taxon>
        <taxon>Pseudomonadati</taxon>
        <taxon>Bacteroidota</taxon>
        <taxon>Chitinophagia</taxon>
        <taxon>Chitinophagales</taxon>
        <taxon>Chitinophagaceae</taxon>
        <taxon>Flavipsychrobacter</taxon>
    </lineage>
</organism>
<name>A0A2S7SYK8_9BACT</name>
<dbReference type="AlphaFoldDB" id="A0A2S7SYK8"/>
<dbReference type="OrthoDB" id="120856at2"/>